<dbReference type="InterPro" id="IPR041532">
    <property type="entry name" value="RlmI-like_PUA"/>
</dbReference>
<evidence type="ECO:0000256" key="2">
    <source>
        <dbReference type="ARBA" id="ARBA00022679"/>
    </source>
</evidence>
<dbReference type="Proteomes" id="UP000189941">
    <property type="component" value="Unassembled WGS sequence"/>
</dbReference>
<dbReference type="PANTHER" id="PTHR43042">
    <property type="entry name" value="SAM-DEPENDENT METHYLTRANSFERASE"/>
    <property type="match status" value="1"/>
</dbReference>
<accession>A0A1T4JJI0</accession>
<evidence type="ECO:0000259" key="5">
    <source>
        <dbReference type="Pfam" id="PF17785"/>
    </source>
</evidence>
<dbReference type="EMBL" id="FUWO01000001">
    <property type="protein sequence ID" value="SJZ30335.1"/>
    <property type="molecule type" value="Genomic_DNA"/>
</dbReference>
<dbReference type="CDD" id="cd02440">
    <property type="entry name" value="AdoMet_MTases"/>
    <property type="match status" value="1"/>
</dbReference>
<dbReference type="InterPro" id="IPR019614">
    <property type="entry name" value="SAM-dep_methyl-trfase"/>
</dbReference>
<dbReference type="GO" id="GO:0008168">
    <property type="term" value="F:methyltransferase activity"/>
    <property type="evidence" value="ECO:0007669"/>
    <property type="project" value="UniProtKB-KW"/>
</dbReference>
<dbReference type="PANTHER" id="PTHR43042:SF3">
    <property type="entry name" value="RIBOSOMAL RNA LARGE SUBUNIT METHYLTRANSFERASE YWBD-RELATED"/>
    <property type="match status" value="1"/>
</dbReference>
<proteinExistence type="predicted"/>
<keyword evidence="3" id="KW-0949">S-adenosyl-L-methionine</keyword>
<sequence>MRLHKLTQQAIDRIERGECLLQAEDFVNQEAAAGQSDGTILQLVDNDKKFIAKAIVGHQNKGIAWVFTDHERIYFNQDFIENVIEDAIEKRQSFFDSEETTAFRLFNGEGDGLGGLTIDWYDGFIQINWYNRAVFAERATFIKVLLYFLPQIKGVYETKRFKLVEAEQPIEHTYGELAPQPIEILENNIRYAIYLGSEWMTGLFLDQREVRQFIQSQVAGASLLNLFSYTGGFSVAAAVGGAKHTISVDVANRSLEKTTEQFALNQIEAPTENHEIRVMDVFDYIQYAKRHQRTFDWIVCDPPSFARTKDYLFRAETDYRQLAADLFELTTPGGFCVLSTNHSAYPKELFMDDMNQVAQAAAGEYYLIQSFGLPDDYPTSADEASQYLKVLVYYRAQ</sequence>
<dbReference type="InterPro" id="IPR015947">
    <property type="entry name" value="PUA-like_sf"/>
</dbReference>
<protein>
    <submittedName>
        <fullName evidence="6">23S rRNA (Cytosine1962-C5)-methyltransferase</fullName>
    </submittedName>
</protein>
<dbReference type="STRING" id="1121925.SAMN02746011_00034"/>
<dbReference type="InterPro" id="IPR036974">
    <property type="entry name" value="PUA_sf"/>
</dbReference>
<dbReference type="OrthoDB" id="9805492at2"/>
<dbReference type="GO" id="GO:0032259">
    <property type="term" value="P:methylation"/>
    <property type="evidence" value="ECO:0007669"/>
    <property type="project" value="UniProtKB-KW"/>
</dbReference>
<gene>
    <name evidence="6" type="ORF">SAMN02746011_00034</name>
</gene>
<evidence type="ECO:0000313" key="7">
    <source>
        <dbReference type="Proteomes" id="UP000189941"/>
    </source>
</evidence>
<evidence type="ECO:0000313" key="6">
    <source>
        <dbReference type="EMBL" id="SJZ30335.1"/>
    </source>
</evidence>
<keyword evidence="1 6" id="KW-0489">Methyltransferase</keyword>
<feature type="domain" description="RlmI-like PUA" evidence="5">
    <location>
        <begin position="5"/>
        <end position="68"/>
    </location>
</feature>
<dbReference type="RefSeq" id="WP_078754924.1">
    <property type="nucleotide sequence ID" value="NZ_FUWO01000001.1"/>
</dbReference>
<evidence type="ECO:0000256" key="3">
    <source>
        <dbReference type="ARBA" id="ARBA00022691"/>
    </source>
</evidence>
<dbReference type="Pfam" id="PF17785">
    <property type="entry name" value="PUA_3"/>
    <property type="match status" value="1"/>
</dbReference>
<dbReference type="InterPro" id="IPR029063">
    <property type="entry name" value="SAM-dependent_MTases_sf"/>
</dbReference>
<feature type="domain" description="S-adenosylmethionine-dependent methyltransferase" evidence="4">
    <location>
        <begin position="113"/>
        <end position="380"/>
    </location>
</feature>
<dbReference type="SUPFAM" id="SSF88697">
    <property type="entry name" value="PUA domain-like"/>
    <property type="match status" value="1"/>
</dbReference>
<keyword evidence="2 6" id="KW-0808">Transferase</keyword>
<dbReference type="SUPFAM" id="SSF53335">
    <property type="entry name" value="S-adenosyl-L-methionine-dependent methyltransferases"/>
    <property type="match status" value="1"/>
</dbReference>
<name>A0A1T4JJI0_9LACT</name>
<keyword evidence="7" id="KW-1185">Reference proteome</keyword>
<dbReference type="Gene3D" id="3.40.50.150">
    <property type="entry name" value="Vaccinia Virus protein VP39"/>
    <property type="match status" value="1"/>
</dbReference>
<reference evidence="7" key="1">
    <citation type="submission" date="2017-02" db="EMBL/GenBank/DDBJ databases">
        <authorList>
            <person name="Varghese N."/>
            <person name="Submissions S."/>
        </authorList>
    </citation>
    <scope>NUCLEOTIDE SEQUENCE [LARGE SCALE GENOMIC DNA]</scope>
    <source>
        <strain evidence="7">DSM 15739</strain>
    </source>
</reference>
<dbReference type="Pfam" id="PF10672">
    <property type="entry name" value="Methyltrans_SAM"/>
    <property type="match status" value="1"/>
</dbReference>
<dbReference type="GO" id="GO:0003723">
    <property type="term" value="F:RNA binding"/>
    <property type="evidence" value="ECO:0007669"/>
    <property type="project" value="InterPro"/>
</dbReference>
<organism evidence="6 7">
    <name type="scientific">Globicatella sulfidifaciens DSM 15739</name>
    <dbReference type="NCBI Taxonomy" id="1121925"/>
    <lineage>
        <taxon>Bacteria</taxon>
        <taxon>Bacillati</taxon>
        <taxon>Bacillota</taxon>
        <taxon>Bacilli</taxon>
        <taxon>Lactobacillales</taxon>
        <taxon>Aerococcaceae</taxon>
        <taxon>Globicatella</taxon>
    </lineage>
</organism>
<evidence type="ECO:0000259" key="4">
    <source>
        <dbReference type="Pfam" id="PF10672"/>
    </source>
</evidence>
<dbReference type="Gene3D" id="2.30.130.10">
    <property type="entry name" value="PUA domain"/>
    <property type="match status" value="1"/>
</dbReference>
<evidence type="ECO:0000256" key="1">
    <source>
        <dbReference type="ARBA" id="ARBA00022603"/>
    </source>
</evidence>
<dbReference type="CDD" id="cd11572">
    <property type="entry name" value="RlmI_M_like"/>
    <property type="match status" value="1"/>
</dbReference>
<dbReference type="Gene3D" id="3.30.750.80">
    <property type="entry name" value="RNA methyltransferase domain (HRMD) like"/>
    <property type="match status" value="1"/>
</dbReference>
<dbReference type="AlphaFoldDB" id="A0A1T4JJI0"/>